<dbReference type="GeneID" id="41594354"/>
<accession>A0A2K5APB0</accession>
<organism evidence="1 2">
    <name type="scientific">Candidatus Nitrosocaldus cavascurensis</name>
    <dbReference type="NCBI Taxonomy" id="2058097"/>
    <lineage>
        <taxon>Archaea</taxon>
        <taxon>Nitrososphaerota</taxon>
        <taxon>Nitrososphaeria</taxon>
        <taxon>Candidatus Nitrosocaldales</taxon>
        <taxon>Candidatus Nitrosocaldaceae</taxon>
        <taxon>Candidatus Nitrosocaldus</taxon>
    </lineage>
</organism>
<reference evidence="2" key="1">
    <citation type="submission" date="2018-01" db="EMBL/GenBank/DDBJ databases">
        <authorList>
            <person name="Kerou L M."/>
        </authorList>
    </citation>
    <scope>NUCLEOTIDE SEQUENCE [LARGE SCALE GENOMIC DNA]</scope>
    <source>
        <strain evidence="2">SCU2</strain>
    </source>
</reference>
<dbReference type="KEGG" id="ncv:NCAV_0252"/>
<name>A0A2K5APB0_9ARCH</name>
<proteinExistence type="predicted"/>
<dbReference type="RefSeq" id="WP_103287730.1">
    <property type="nucleotide sequence ID" value="NZ_LT981265.1"/>
</dbReference>
<dbReference type="EMBL" id="LT981265">
    <property type="protein sequence ID" value="SPC33449.1"/>
    <property type="molecule type" value="Genomic_DNA"/>
</dbReference>
<gene>
    <name evidence="1" type="ORF">NCAV_0252</name>
</gene>
<protein>
    <submittedName>
        <fullName evidence="1">Uncharacterized protein</fullName>
    </submittedName>
</protein>
<dbReference type="Proteomes" id="UP000236248">
    <property type="component" value="Chromosome NCAV"/>
</dbReference>
<dbReference type="AlphaFoldDB" id="A0A2K5APB0"/>
<keyword evidence="2" id="KW-1185">Reference proteome</keyword>
<evidence type="ECO:0000313" key="1">
    <source>
        <dbReference type="EMBL" id="SPC33449.1"/>
    </source>
</evidence>
<sequence>MHDMIPDKCCIRTGLKACMNAPSYIISILDGSRGEYMIGLVCREHVALVERLVELKQKHGEIPEGSVRFTELKSVATSCNYL</sequence>
<evidence type="ECO:0000313" key="2">
    <source>
        <dbReference type="Proteomes" id="UP000236248"/>
    </source>
</evidence>